<evidence type="ECO:0000256" key="1">
    <source>
        <dbReference type="SAM" id="MobiDB-lite"/>
    </source>
</evidence>
<dbReference type="Proteomes" id="UP000283538">
    <property type="component" value="Unassembled WGS sequence"/>
</dbReference>
<proteinExistence type="predicted"/>
<reference evidence="2 7" key="2">
    <citation type="journal article" date="2019" name="Nat. Med.">
        <title>A library of human gut bacterial isolates paired with longitudinal multiomics data enables mechanistic microbiome research.</title>
        <authorList>
            <person name="Poyet M."/>
            <person name="Groussin M."/>
            <person name="Gibbons S.M."/>
            <person name="Avila-Pacheco J."/>
            <person name="Jiang X."/>
            <person name="Kearney S.M."/>
            <person name="Perrotta A.R."/>
            <person name="Berdy B."/>
            <person name="Zhao S."/>
            <person name="Lieberman T.D."/>
            <person name="Swanson P.K."/>
            <person name="Smith M."/>
            <person name="Roesemann S."/>
            <person name="Alexander J.E."/>
            <person name="Rich S.A."/>
            <person name="Livny J."/>
            <person name="Vlamakis H."/>
            <person name="Clish C."/>
            <person name="Bullock K."/>
            <person name="Deik A."/>
            <person name="Scott J."/>
            <person name="Pierce K.A."/>
            <person name="Xavier R.J."/>
            <person name="Alm E.J."/>
        </authorList>
    </citation>
    <scope>NUCLEOTIDE SEQUENCE [LARGE SCALE GENOMIC DNA]</scope>
    <source>
        <strain evidence="2 7">BIOML-A1</strain>
    </source>
</reference>
<keyword evidence="7" id="KW-1185">Reference proteome</keyword>
<feature type="region of interest" description="Disordered" evidence="1">
    <location>
        <begin position="1"/>
        <end position="33"/>
    </location>
</feature>
<name>A0A415RWW8_9BACE</name>
<dbReference type="EMBL" id="RCXL01000005">
    <property type="protein sequence ID" value="RYT77015.1"/>
    <property type="molecule type" value="Genomic_DNA"/>
</dbReference>
<sequence>MTRKQSKKCTSGEILSKNVKRKNGSENRNPSTFGKFSPLYLCSIEDINKSYIYNKGYVYRKN</sequence>
<comment type="caution">
    <text evidence="4">The sequence shown here is derived from an EMBL/GenBank/DDBJ whole genome shotgun (WGS) entry which is preliminary data.</text>
</comment>
<evidence type="ECO:0000313" key="5">
    <source>
        <dbReference type="Proteomes" id="UP000283538"/>
    </source>
</evidence>
<evidence type="ECO:0000313" key="7">
    <source>
        <dbReference type="Proteomes" id="UP000335496"/>
    </source>
</evidence>
<gene>
    <name evidence="3" type="ORF">DW701_05745</name>
    <name evidence="4" type="ORF">EAJ03_05015</name>
    <name evidence="2" type="ORF">F2Z23_05015</name>
</gene>
<dbReference type="Proteomes" id="UP000291917">
    <property type="component" value="Unassembled WGS sequence"/>
</dbReference>
<dbReference type="EMBL" id="QSLA01000005">
    <property type="protein sequence ID" value="RHF10074.1"/>
    <property type="molecule type" value="Genomic_DNA"/>
</dbReference>
<organism evidence="4 6">
    <name type="scientific">Bacteroides eggerthii</name>
    <dbReference type="NCBI Taxonomy" id="28111"/>
    <lineage>
        <taxon>Bacteria</taxon>
        <taxon>Pseudomonadati</taxon>
        <taxon>Bacteroidota</taxon>
        <taxon>Bacteroidia</taxon>
        <taxon>Bacteroidales</taxon>
        <taxon>Bacteroidaceae</taxon>
        <taxon>Bacteroides</taxon>
    </lineage>
</organism>
<evidence type="ECO:0000313" key="4">
    <source>
        <dbReference type="EMBL" id="RYT77015.1"/>
    </source>
</evidence>
<protein>
    <submittedName>
        <fullName evidence="4">Uncharacterized protein</fullName>
    </submittedName>
</protein>
<dbReference type="Proteomes" id="UP000335496">
    <property type="component" value="Unassembled WGS sequence"/>
</dbReference>
<evidence type="ECO:0000313" key="6">
    <source>
        <dbReference type="Proteomes" id="UP000291917"/>
    </source>
</evidence>
<dbReference type="EMBL" id="VVZX01000005">
    <property type="protein sequence ID" value="KAA5275494.1"/>
    <property type="molecule type" value="Genomic_DNA"/>
</dbReference>
<accession>A0A415RWW8</accession>
<reference evidence="4 6" key="3">
    <citation type="journal article" date="2019" name="Science, e1252229">
        <title>Invertible promoters mediate bacterial phase variation, antibiotic resistance, and host adaptation in the gut.</title>
        <authorList>
            <person name="Jiang X."/>
            <person name="Hall A.B."/>
            <person name="Arthur T.D."/>
            <person name="Plichta D.R."/>
            <person name="Covington C.T."/>
            <person name="Poyet M."/>
            <person name="Crothers J."/>
            <person name="Moses P.L."/>
            <person name="Tolonen A.C."/>
            <person name="Vlamakis H."/>
            <person name="Alm E.J."/>
            <person name="Xavier R.J."/>
        </authorList>
    </citation>
    <scope>NUCLEOTIDE SEQUENCE [LARGE SCALE GENOMIC DNA]</scope>
    <source>
        <strain evidence="4">Bj_0095</strain>
        <strain evidence="6">bj_0095</strain>
    </source>
</reference>
<reference evidence="3 5" key="1">
    <citation type="submission" date="2018-08" db="EMBL/GenBank/DDBJ databases">
        <title>A genome reference for cultivated species of the human gut microbiota.</title>
        <authorList>
            <person name="Zou Y."/>
            <person name="Xue W."/>
            <person name="Luo G."/>
        </authorList>
    </citation>
    <scope>NUCLEOTIDE SEQUENCE [LARGE SCALE GENOMIC DNA]</scope>
    <source>
        <strain evidence="3 5">AM26-26AC</strain>
    </source>
</reference>
<evidence type="ECO:0000313" key="2">
    <source>
        <dbReference type="EMBL" id="KAA5275494.1"/>
    </source>
</evidence>
<dbReference type="AlphaFoldDB" id="A0A415RWW8"/>
<evidence type="ECO:0000313" key="3">
    <source>
        <dbReference type="EMBL" id="RHF10074.1"/>
    </source>
</evidence>